<dbReference type="EMBL" id="BAAALY010000004">
    <property type="protein sequence ID" value="GAA1537609.1"/>
    <property type="molecule type" value="Genomic_DNA"/>
</dbReference>
<comment type="caution">
    <text evidence="1">The sequence shown here is derived from an EMBL/GenBank/DDBJ whole genome shotgun (WGS) entry which is preliminary data.</text>
</comment>
<evidence type="ECO:0000313" key="2">
    <source>
        <dbReference type="Proteomes" id="UP001501791"/>
    </source>
</evidence>
<sequence length="70" mass="7502">MCGSSAAAAGAAGNVRPIAATRLSAAHDEAVLETVIGAFRVLEHRGRWRRRRKHPIQREGDIGDDLVNAV</sequence>
<proteinExistence type="predicted"/>
<name>A0ABN2BDK6_9MICO</name>
<gene>
    <name evidence="1" type="ORF">GCM10009691_11040</name>
</gene>
<organism evidence="1 2">
    <name type="scientific">Brevibacterium picturae</name>
    <dbReference type="NCBI Taxonomy" id="260553"/>
    <lineage>
        <taxon>Bacteria</taxon>
        <taxon>Bacillati</taxon>
        <taxon>Actinomycetota</taxon>
        <taxon>Actinomycetes</taxon>
        <taxon>Micrococcales</taxon>
        <taxon>Brevibacteriaceae</taxon>
        <taxon>Brevibacterium</taxon>
    </lineage>
</organism>
<dbReference type="Proteomes" id="UP001501791">
    <property type="component" value="Unassembled WGS sequence"/>
</dbReference>
<evidence type="ECO:0000313" key="1">
    <source>
        <dbReference type="EMBL" id="GAA1537609.1"/>
    </source>
</evidence>
<protein>
    <submittedName>
        <fullName evidence="1">Uncharacterized protein</fullName>
    </submittedName>
</protein>
<accession>A0ABN2BDK6</accession>
<reference evidence="1 2" key="1">
    <citation type="journal article" date="2019" name="Int. J. Syst. Evol. Microbiol.">
        <title>The Global Catalogue of Microorganisms (GCM) 10K type strain sequencing project: providing services to taxonomists for standard genome sequencing and annotation.</title>
        <authorList>
            <consortium name="The Broad Institute Genomics Platform"/>
            <consortium name="The Broad Institute Genome Sequencing Center for Infectious Disease"/>
            <person name="Wu L."/>
            <person name="Ma J."/>
        </authorList>
    </citation>
    <scope>NUCLEOTIDE SEQUENCE [LARGE SCALE GENOMIC DNA]</scope>
    <source>
        <strain evidence="1 2">JCM 13319</strain>
    </source>
</reference>
<keyword evidence="2" id="KW-1185">Reference proteome</keyword>